<dbReference type="GO" id="GO:0003677">
    <property type="term" value="F:DNA binding"/>
    <property type="evidence" value="ECO:0007669"/>
    <property type="project" value="UniProtKB-KW"/>
</dbReference>
<dbReference type="PANTHER" id="PTHR30349">
    <property type="entry name" value="PHAGE INTEGRASE-RELATED"/>
    <property type="match status" value="1"/>
</dbReference>
<dbReference type="InterPro" id="IPR050090">
    <property type="entry name" value="Tyrosine_recombinase_XerCD"/>
</dbReference>
<dbReference type="RefSeq" id="WP_256027779.1">
    <property type="nucleotide sequence ID" value="NZ_JAHLKM010000001.1"/>
</dbReference>
<dbReference type="PANTHER" id="PTHR30349:SF41">
    <property type="entry name" value="INTEGRASE_RECOMBINASE PROTEIN MJ0367-RELATED"/>
    <property type="match status" value="1"/>
</dbReference>
<protein>
    <submittedName>
        <fullName evidence="5">Site-specific integrase</fullName>
    </submittedName>
</protein>
<evidence type="ECO:0000259" key="4">
    <source>
        <dbReference type="PROSITE" id="PS51898"/>
    </source>
</evidence>
<dbReference type="Gene3D" id="1.10.443.10">
    <property type="entry name" value="Intergrase catalytic core"/>
    <property type="match status" value="1"/>
</dbReference>
<name>A0A9R1D4H4_9EURY</name>
<dbReference type="EMBL" id="JAHLKM010000001">
    <property type="protein sequence ID" value="MCQ4331946.1"/>
    <property type="molecule type" value="Genomic_DNA"/>
</dbReference>
<dbReference type="Pfam" id="PF00589">
    <property type="entry name" value="Phage_integrase"/>
    <property type="match status" value="1"/>
</dbReference>
<proteinExistence type="predicted"/>
<dbReference type="CDD" id="cd00397">
    <property type="entry name" value="DNA_BRE_C"/>
    <property type="match status" value="1"/>
</dbReference>
<sequence>MVETFTTGKRGSEEIEVPDEIAHVLHDLETKLEYNSYRKTKTGILHYLKFCQEKQGTFPTDGNSEMHARMVNSYFEAIRNEGYARETISGRWTWVSRLYQQLSSGLLNGYAFLEEDPFELLEERENKTKQNYLPKESRESKDKRQYYVSKDDLETLCDNITSPAFRNETLLRLMWTTGLRCSEIVHLKVDEINLEENRLEKIYVSKTDEKVSLWIPETTAWYLDQYINGGYRDAFSYAEESDYLFLTNRAEKMHRQTPNKVIKRTAEKAGMQEVIGQTQDEGNRYKITAHAFRRGHGMHLWKDGQTITTISDRLNHSSAKQTREYLPISVEDSQEKLESVSF</sequence>
<keyword evidence="2" id="KW-0238">DNA-binding</keyword>
<evidence type="ECO:0000256" key="1">
    <source>
        <dbReference type="ARBA" id="ARBA00022908"/>
    </source>
</evidence>
<evidence type="ECO:0000313" key="5">
    <source>
        <dbReference type="EMBL" id="MCQ4331946.1"/>
    </source>
</evidence>
<evidence type="ECO:0000256" key="3">
    <source>
        <dbReference type="ARBA" id="ARBA00023172"/>
    </source>
</evidence>
<keyword evidence="3" id="KW-0233">DNA recombination</keyword>
<keyword evidence="1" id="KW-0229">DNA integration</keyword>
<keyword evidence="6" id="KW-1185">Reference proteome</keyword>
<dbReference type="InterPro" id="IPR002104">
    <property type="entry name" value="Integrase_catalytic"/>
</dbReference>
<accession>A0A9R1D4H4</accession>
<dbReference type="GO" id="GO:0015074">
    <property type="term" value="P:DNA integration"/>
    <property type="evidence" value="ECO:0007669"/>
    <property type="project" value="UniProtKB-KW"/>
</dbReference>
<reference evidence="5" key="1">
    <citation type="journal article" date="2023" name="Front. Microbiol.">
        <title>Genomic-based phylogenetic and metabolic analyses of the genus Natronomonas, and description of Natronomonas aquatica sp. nov.</title>
        <authorList>
            <person name="Garcia-Roldan A."/>
            <person name="Duran-Viseras A."/>
            <person name="de la Haba R.R."/>
            <person name="Corral P."/>
            <person name="Sanchez-Porro C."/>
            <person name="Ventosa A."/>
        </authorList>
    </citation>
    <scope>NUCLEOTIDE SEQUENCE</scope>
    <source>
        <strain evidence="5">F2-12</strain>
    </source>
</reference>
<dbReference type="InterPro" id="IPR013762">
    <property type="entry name" value="Integrase-like_cat_sf"/>
</dbReference>
<dbReference type="GO" id="GO:0006310">
    <property type="term" value="P:DNA recombination"/>
    <property type="evidence" value="ECO:0007669"/>
    <property type="project" value="UniProtKB-KW"/>
</dbReference>
<dbReference type="SUPFAM" id="SSF56349">
    <property type="entry name" value="DNA breaking-rejoining enzymes"/>
    <property type="match status" value="1"/>
</dbReference>
<dbReference type="Proteomes" id="UP001139494">
    <property type="component" value="Unassembled WGS sequence"/>
</dbReference>
<dbReference type="PROSITE" id="PS51898">
    <property type="entry name" value="TYR_RECOMBINASE"/>
    <property type="match status" value="1"/>
</dbReference>
<dbReference type="InterPro" id="IPR011010">
    <property type="entry name" value="DNA_brk_join_enz"/>
</dbReference>
<comment type="caution">
    <text evidence="5">The sequence shown here is derived from an EMBL/GenBank/DDBJ whole genome shotgun (WGS) entry which is preliminary data.</text>
</comment>
<evidence type="ECO:0000313" key="6">
    <source>
        <dbReference type="Proteomes" id="UP001139494"/>
    </source>
</evidence>
<gene>
    <name evidence="5" type="ORF">KM295_00300</name>
</gene>
<organism evidence="5 6">
    <name type="scientific">Natronomonas aquatica</name>
    <dbReference type="NCBI Taxonomy" id="2841590"/>
    <lineage>
        <taxon>Archaea</taxon>
        <taxon>Methanobacteriati</taxon>
        <taxon>Methanobacteriota</taxon>
        <taxon>Stenosarchaea group</taxon>
        <taxon>Halobacteria</taxon>
        <taxon>Halobacteriales</taxon>
        <taxon>Natronomonadaceae</taxon>
        <taxon>Natronomonas</taxon>
    </lineage>
</organism>
<evidence type="ECO:0000256" key="2">
    <source>
        <dbReference type="ARBA" id="ARBA00023125"/>
    </source>
</evidence>
<feature type="domain" description="Tyr recombinase" evidence="4">
    <location>
        <begin position="143"/>
        <end position="338"/>
    </location>
</feature>
<dbReference type="AlphaFoldDB" id="A0A9R1D4H4"/>